<evidence type="ECO:0008006" key="3">
    <source>
        <dbReference type="Google" id="ProtNLM"/>
    </source>
</evidence>
<keyword evidence="2" id="KW-1185">Reference proteome</keyword>
<dbReference type="AlphaFoldDB" id="A0A2G5T6B9"/>
<proteinExistence type="predicted"/>
<accession>A0A2G5T6B9</accession>
<dbReference type="OrthoDB" id="5876439at2759"/>
<reference evidence="2" key="1">
    <citation type="submission" date="2017-10" db="EMBL/GenBank/DDBJ databases">
        <title>Rapid genome shrinkage in a self-fertile nematode reveals novel sperm competition proteins.</title>
        <authorList>
            <person name="Yin D."/>
            <person name="Schwarz E.M."/>
            <person name="Thomas C.G."/>
            <person name="Felde R.L."/>
            <person name="Korf I.F."/>
            <person name="Cutter A.D."/>
            <person name="Schartner C.M."/>
            <person name="Ralston E.J."/>
            <person name="Meyer B.J."/>
            <person name="Haag E.S."/>
        </authorList>
    </citation>
    <scope>NUCLEOTIDE SEQUENCE [LARGE SCALE GENOMIC DNA]</scope>
    <source>
        <strain evidence="2">JU1422</strain>
    </source>
</reference>
<comment type="caution">
    <text evidence="1">The sequence shown here is derived from an EMBL/GenBank/DDBJ whole genome shotgun (WGS) entry which is preliminary data.</text>
</comment>
<organism evidence="1 2">
    <name type="scientific">Caenorhabditis nigoni</name>
    <dbReference type="NCBI Taxonomy" id="1611254"/>
    <lineage>
        <taxon>Eukaryota</taxon>
        <taxon>Metazoa</taxon>
        <taxon>Ecdysozoa</taxon>
        <taxon>Nematoda</taxon>
        <taxon>Chromadorea</taxon>
        <taxon>Rhabditida</taxon>
        <taxon>Rhabditina</taxon>
        <taxon>Rhabditomorpha</taxon>
        <taxon>Rhabditoidea</taxon>
        <taxon>Rhabditidae</taxon>
        <taxon>Peloderinae</taxon>
        <taxon>Caenorhabditis</taxon>
    </lineage>
</organism>
<gene>
    <name evidence="1" type="primary">Cnig_chr_V.g16738</name>
    <name evidence="1" type="ORF">B9Z55_016738</name>
</gene>
<dbReference type="EMBL" id="PDUG01000005">
    <property type="protein sequence ID" value="PIC22810.1"/>
    <property type="molecule type" value="Genomic_DNA"/>
</dbReference>
<dbReference type="Proteomes" id="UP000230233">
    <property type="component" value="Chromosome V"/>
</dbReference>
<sequence>MPINLLKLPLLVRVQVVKELEYQEAFLLSLCSRRSNYSVKIARIKVPKLVFRLGGCFGYDESEIGVVVNKEWLPVTSLLHVRRLALKEIFTLKLGLEYEADTNFDLKEQKNGTFLHRMECANEPMAILKALQRYINSIFHYSDNYQVLLSMDYKGSLPSITNVKEIEIKQGTVDPQLLTNVLTTYPDHQSLAVRSRIVGEIPKESPFFQAETIIVACQSGPDYFHNFNGRNIWLQRATFTEQDLIQFLQKWISNEAYHNLETCIFFLEARIINGDLIRQAIEFEEYDPNERETSPTYCVIDIPYHEADSHKFALEGFMEIKRIADGKRALLGINYNRFYILVHNN</sequence>
<dbReference type="PANTHER" id="PTHR21503:SF8">
    <property type="entry name" value="F-BOX ASSOCIATED DOMAIN-CONTAINING PROTEIN-RELATED"/>
    <property type="match status" value="1"/>
</dbReference>
<protein>
    <recommendedName>
        <fullName evidence="3">F-box domain-containing protein</fullName>
    </recommendedName>
</protein>
<dbReference type="PANTHER" id="PTHR21503">
    <property type="entry name" value="F-BOX-CONTAINING HYPOTHETICAL PROTEIN C.ELEGANS"/>
    <property type="match status" value="1"/>
</dbReference>
<evidence type="ECO:0000313" key="1">
    <source>
        <dbReference type="EMBL" id="PIC22810.1"/>
    </source>
</evidence>
<evidence type="ECO:0000313" key="2">
    <source>
        <dbReference type="Proteomes" id="UP000230233"/>
    </source>
</evidence>
<name>A0A2G5T6B9_9PELO</name>